<comment type="caution">
    <text evidence="11">The sequence shown here is derived from an EMBL/GenBank/DDBJ whole genome shotgun (WGS) entry which is preliminary data.</text>
</comment>
<accession>A0A8H8DE90</accession>
<evidence type="ECO:0000256" key="1">
    <source>
        <dbReference type="ARBA" id="ARBA00004496"/>
    </source>
</evidence>
<evidence type="ECO:0000259" key="10">
    <source>
        <dbReference type="PROSITE" id="PS50219"/>
    </source>
</evidence>
<evidence type="ECO:0000256" key="8">
    <source>
        <dbReference type="ARBA" id="ARBA00022840"/>
    </source>
</evidence>
<name>A0A8H8DE90_9ASCO</name>
<protein>
    <submittedName>
        <fullName evidence="11">MAL9</fullName>
    </submittedName>
</protein>
<keyword evidence="7" id="KW-0418">Kinase</keyword>
<evidence type="ECO:0000256" key="4">
    <source>
        <dbReference type="ARBA" id="ARBA00022650"/>
    </source>
</evidence>
<evidence type="ECO:0000256" key="2">
    <source>
        <dbReference type="ARBA" id="ARBA00022490"/>
    </source>
</evidence>
<dbReference type="PRINTS" id="PR00474">
    <property type="entry name" value="GLU5KINASE"/>
</dbReference>
<proteinExistence type="inferred from homology"/>
<dbReference type="InterPro" id="IPR041739">
    <property type="entry name" value="G5K_ProB"/>
</dbReference>
<dbReference type="EMBL" id="JAEOAQ010000002">
    <property type="protein sequence ID" value="KAG5420891.1"/>
    <property type="molecule type" value="Genomic_DNA"/>
</dbReference>
<dbReference type="NCBIfam" id="TIGR01027">
    <property type="entry name" value="proB"/>
    <property type="match status" value="1"/>
</dbReference>
<dbReference type="GO" id="GO:0005829">
    <property type="term" value="C:cytosol"/>
    <property type="evidence" value="ECO:0007669"/>
    <property type="project" value="TreeGrafter"/>
</dbReference>
<dbReference type="FunFam" id="2.30.130.10:FF:000008">
    <property type="entry name" value="Glutamate 5-kinase"/>
    <property type="match status" value="1"/>
</dbReference>
<evidence type="ECO:0000256" key="5">
    <source>
        <dbReference type="ARBA" id="ARBA00022679"/>
    </source>
</evidence>
<keyword evidence="2" id="KW-0963">Cytoplasm</keyword>
<dbReference type="PANTHER" id="PTHR43654:SF3">
    <property type="entry name" value="GLUTAMATE 5-KINASE"/>
    <property type="match status" value="1"/>
</dbReference>
<dbReference type="SUPFAM" id="SSF53633">
    <property type="entry name" value="Carbamate kinase-like"/>
    <property type="match status" value="1"/>
</dbReference>
<dbReference type="InterPro" id="IPR001048">
    <property type="entry name" value="Asp/Glu/Uridylate_kinase"/>
</dbReference>
<evidence type="ECO:0000256" key="9">
    <source>
        <dbReference type="ARBA" id="ARBA00061601"/>
    </source>
</evidence>
<dbReference type="PROSITE" id="PS50219">
    <property type="entry name" value="CNH"/>
    <property type="match status" value="1"/>
</dbReference>
<keyword evidence="8" id="KW-0067">ATP-binding</keyword>
<dbReference type="InterPro" id="IPR015947">
    <property type="entry name" value="PUA-like_sf"/>
</dbReference>
<dbReference type="GO" id="GO:0003723">
    <property type="term" value="F:RNA binding"/>
    <property type="evidence" value="ECO:0007669"/>
    <property type="project" value="InterPro"/>
</dbReference>
<dbReference type="Pfam" id="PF00696">
    <property type="entry name" value="AA_kinase"/>
    <property type="match status" value="1"/>
</dbReference>
<dbReference type="Gene3D" id="3.40.1160.10">
    <property type="entry name" value="Acetylglutamate kinase-like"/>
    <property type="match status" value="2"/>
</dbReference>
<dbReference type="Proteomes" id="UP000669133">
    <property type="component" value="Unassembled WGS sequence"/>
</dbReference>
<keyword evidence="12" id="KW-1185">Reference proteome</keyword>
<dbReference type="FunFam" id="3.40.1160.10:FF:000020">
    <property type="entry name" value="Glutamate 5-kinase"/>
    <property type="match status" value="1"/>
</dbReference>
<dbReference type="GO" id="GO:0005524">
    <property type="term" value="F:ATP binding"/>
    <property type="evidence" value="ECO:0007669"/>
    <property type="project" value="UniProtKB-KW"/>
</dbReference>
<keyword evidence="4" id="KW-0641">Proline biosynthesis</keyword>
<evidence type="ECO:0000256" key="6">
    <source>
        <dbReference type="ARBA" id="ARBA00022741"/>
    </source>
</evidence>
<dbReference type="SUPFAM" id="SSF88697">
    <property type="entry name" value="PUA domain-like"/>
    <property type="match status" value="1"/>
</dbReference>
<dbReference type="InterPro" id="IPR036974">
    <property type="entry name" value="PUA_sf"/>
</dbReference>
<dbReference type="InterPro" id="IPR005715">
    <property type="entry name" value="Glu_5kinase/COase_Synthase"/>
</dbReference>
<dbReference type="Pfam" id="PF01472">
    <property type="entry name" value="PUA"/>
    <property type="match status" value="1"/>
</dbReference>
<dbReference type="InterPro" id="IPR002478">
    <property type="entry name" value="PUA"/>
</dbReference>
<dbReference type="InterPro" id="IPR001180">
    <property type="entry name" value="CNH_dom"/>
</dbReference>
<dbReference type="PROSITE" id="PS50890">
    <property type="entry name" value="PUA"/>
    <property type="match status" value="1"/>
</dbReference>
<dbReference type="PROSITE" id="PS00902">
    <property type="entry name" value="GLUTAMATE_5_KINASE"/>
    <property type="match status" value="1"/>
</dbReference>
<keyword evidence="3" id="KW-0028">Amino-acid biosynthesis</keyword>
<dbReference type="GO" id="GO:0004349">
    <property type="term" value="F:glutamate 5-kinase activity"/>
    <property type="evidence" value="ECO:0007669"/>
    <property type="project" value="InterPro"/>
</dbReference>
<dbReference type="CDD" id="cd21157">
    <property type="entry name" value="PUA_G5K"/>
    <property type="match status" value="1"/>
</dbReference>
<comment type="similarity">
    <text evidence="9">Belongs to the glutamate 5-kinase family.</text>
</comment>
<evidence type="ECO:0000256" key="3">
    <source>
        <dbReference type="ARBA" id="ARBA00022605"/>
    </source>
</evidence>
<dbReference type="InterPro" id="IPR019797">
    <property type="entry name" value="Glutamate_5-kinase_CS"/>
</dbReference>
<dbReference type="HAMAP" id="MF_00456">
    <property type="entry name" value="ProB"/>
    <property type="match status" value="1"/>
</dbReference>
<feature type="domain" description="CNH" evidence="10">
    <location>
        <begin position="367"/>
        <end position="634"/>
    </location>
</feature>
<comment type="subcellular location">
    <subcellularLocation>
        <location evidence="1">Cytoplasm</location>
    </subcellularLocation>
</comment>
<evidence type="ECO:0000313" key="12">
    <source>
        <dbReference type="Proteomes" id="UP000669133"/>
    </source>
</evidence>
<dbReference type="InterPro" id="IPR001057">
    <property type="entry name" value="Glu/AcGlu_kinase"/>
</dbReference>
<dbReference type="GO" id="GO:1901607">
    <property type="term" value="P:alpha-amino acid biosynthetic process"/>
    <property type="evidence" value="ECO:0007669"/>
    <property type="project" value="UniProtKB-ARBA"/>
</dbReference>
<evidence type="ECO:0000313" key="11">
    <source>
        <dbReference type="EMBL" id="KAG5420891.1"/>
    </source>
</evidence>
<dbReference type="CDD" id="cd04242">
    <property type="entry name" value="AAK_G5K_ProB"/>
    <property type="match status" value="1"/>
</dbReference>
<sequence>MTNSGTHQRSFTIVVKIGSSSLVDAVTREPRIANMALIVETITKLRRQGHKIIIVSSGAIAFGMKVMRLDTKPSKLSAVQALASIGQGKLIGLFNDLFRQMDQTTAQILITRNDIVDYTQYKNAKNTINELLEMGVIPIVNENDTLSVSEIKFGDNDTLSAITAGMIHADYLFLMTDVECLYTDNPRTNPNAEPILVVDSIDDLNVSTNEDAGSNVGTGGMTTKLIAAGLATNVGVTTIITLSTQPHYILDIVAHIQSQDEGLIIAEQREILQNDIRKKIIPLHTRFLALPQDTQIKSDRRFWILHGLKTKGALIIDEGCFAALTRRDRAGLLPAGVIDVVGNFHENECVAIKVVADRTKLSEQDMVEVGHCRVNYTANEIRLIKGHQSSQIESILGYADSEYVAHRDNLAFPPVSQMVASEQLQKLFLTVDRTLMVYSLPELSPINARQLKNVRRICLTTNGLMLVKQSGVHIVQLQENTWKLIREFKYEGAVSGAAPINNLILLANDESYEVLDTRSGRAMPLFGYKSDTNVSPLIVPFETPHSTEYLLTVASDENTSIAQFINDSGDVTRGTLTWLGLGYPRGGVLISWPYAFALFEHSIVVSSLETLETVMEIDVSASSGEEFHIQDVTVFFMDKSSEAVTGSPTESSSSKVLFNKSKLFVVRQENELVSANKLFLEAMESNDFEHFSTPLDGDSKYLHILKTMAAFLTEKDPIELLMKKKNGHLIIEPNLALRLLGYDFFPAKVYPGLKDIIDMWDFKDEETTKRYLSELKPAEMSDEARLLSYKLLSELAALVSMDKWTFSENDKLIINELIERNQITQVSRVYQLIPTSPAVASAYKDFLSQHLNADLIDDALKFLSEEQLDEKDYSKLILDIIKLNKSKGYAFMRKSTRYREINQKILNELSDDSKGEIDYALLRIELLESTFNDNMALRKDLSNLVCSTLSLVYNDDAKEYLRKLHEEYKEMNRLSKDKWPKISWIDFLGLARGKNYQIFTELYIKAFELVDKDDALDEPLFAYHKLCKTQDVLGLLKFGDYSSAEQVSLGKPVSPQKRHYKLDSQQADIDREQLLLIFKHYLESYEHEPVEPAIRHFNQTFNK</sequence>
<dbReference type="InterPro" id="IPR036393">
    <property type="entry name" value="AceGlu_kinase-like_sf"/>
</dbReference>
<organism evidence="11 12">
    <name type="scientific">Candida metapsilosis</name>
    <dbReference type="NCBI Taxonomy" id="273372"/>
    <lineage>
        <taxon>Eukaryota</taxon>
        <taxon>Fungi</taxon>
        <taxon>Dikarya</taxon>
        <taxon>Ascomycota</taxon>
        <taxon>Saccharomycotina</taxon>
        <taxon>Pichiomycetes</taxon>
        <taxon>Debaryomycetaceae</taxon>
        <taxon>Candida/Lodderomyces clade</taxon>
        <taxon>Candida</taxon>
    </lineage>
</organism>
<dbReference type="OrthoDB" id="409889at2759"/>
<gene>
    <name evidence="11" type="ORF">I9W82_002772</name>
</gene>
<dbReference type="PANTHER" id="PTHR43654">
    <property type="entry name" value="GLUTAMATE 5-KINASE"/>
    <property type="match status" value="1"/>
</dbReference>
<evidence type="ECO:0000256" key="7">
    <source>
        <dbReference type="ARBA" id="ARBA00022777"/>
    </source>
</evidence>
<keyword evidence="6" id="KW-0547">Nucleotide-binding</keyword>
<dbReference type="Gene3D" id="2.30.130.10">
    <property type="entry name" value="PUA domain"/>
    <property type="match status" value="1"/>
</dbReference>
<dbReference type="GeneID" id="93651401"/>
<dbReference type="SMART" id="SM00359">
    <property type="entry name" value="PUA"/>
    <property type="match status" value="1"/>
</dbReference>
<reference evidence="11 12" key="1">
    <citation type="submission" date="2020-12" db="EMBL/GenBank/DDBJ databases">
        <title>Effect of drift, selection, and recombination on the evolution of hybrid genomes in Candida yeast pathogens.</title>
        <authorList>
            <person name="Mixao V."/>
            <person name="Ksiezopolska E."/>
            <person name="Saus E."/>
            <person name="Boekhout T."/>
            <person name="Gacser A."/>
            <person name="Gabaldon T."/>
        </authorList>
    </citation>
    <scope>NUCLEOTIDE SEQUENCE [LARGE SCALE GENOMIC DNA]</scope>
    <source>
        <strain evidence="11 12">BP57</strain>
    </source>
</reference>
<dbReference type="AlphaFoldDB" id="A0A8H8DE90"/>
<dbReference type="RefSeq" id="XP_067550007.1">
    <property type="nucleotide sequence ID" value="XM_067691664.1"/>
</dbReference>
<keyword evidence="5" id="KW-0808">Transferase</keyword>